<evidence type="ECO:0000256" key="2">
    <source>
        <dbReference type="ARBA" id="ARBA00022576"/>
    </source>
</evidence>
<dbReference type="GO" id="GO:0008483">
    <property type="term" value="F:transaminase activity"/>
    <property type="evidence" value="ECO:0007669"/>
    <property type="project" value="UniProtKB-KW"/>
</dbReference>
<protein>
    <submittedName>
        <fullName evidence="6">PLP-dependent aminotransferase family protein</fullName>
    </submittedName>
</protein>
<proteinExistence type="predicted"/>
<dbReference type="EMBL" id="JBHSSM010000008">
    <property type="protein sequence ID" value="MFC6314525.1"/>
    <property type="molecule type" value="Genomic_DNA"/>
</dbReference>
<dbReference type="PANTHER" id="PTHR42790">
    <property type="entry name" value="AMINOTRANSFERASE"/>
    <property type="match status" value="1"/>
</dbReference>
<feature type="domain" description="Aminotransferase class I/classII large" evidence="5">
    <location>
        <begin position="61"/>
        <end position="383"/>
    </location>
</feature>
<dbReference type="RefSeq" id="WP_125600516.1">
    <property type="nucleotide sequence ID" value="NZ_JBHSSM010000008.1"/>
</dbReference>
<comment type="caution">
    <text evidence="6">The sequence shown here is derived from an EMBL/GenBank/DDBJ whole genome shotgun (WGS) entry which is preliminary data.</text>
</comment>
<keyword evidence="2 6" id="KW-0032">Aminotransferase</keyword>
<keyword evidence="7" id="KW-1185">Reference proteome</keyword>
<dbReference type="Proteomes" id="UP001596310">
    <property type="component" value="Unassembled WGS sequence"/>
</dbReference>
<dbReference type="Pfam" id="PF00155">
    <property type="entry name" value="Aminotran_1_2"/>
    <property type="match status" value="1"/>
</dbReference>
<sequence length="403" mass="44487">MKSFATRTALTSNTGVEDLIPDFDAKLISFAGGLPDPKLFPKKELALSSQRVLLDGTENPLQYHNAKGYYPLRKLIATALAQEGAAEDPHHILLTQGAQQGLDLVAKLFLNPHDRIAVEAPTYVGALAAFTAYEPTYLELPMSPDGLDLDLLERALKQTTIKFLYTVPNFQNPTGFVMSLTKRQRLVQLAQNYDFYILEDDPYKHLRYAGADLPSIRSLDHSGHVISLGSFSKILAPGLRLGWLVADDPIYTQIRLLKDGADLESPALIQQIVADYLVNNDFSAHLQQVQADYQQRRDWMLSALETNLPAGWQTSQPNGGFFLWVTGPENVDLNQLLRTEIGPQDHILYVPSTNLYASKNVNNGARLSYAGASHAQIDAGIKVLCDAFRAQKPQCGIPSVATN</sequence>
<dbReference type="InterPro" id="IPR015424">
    <property type="entry name" value="PyrdxlP-dep_Trfase"/>
</dbReference>
<gene>
    <name evidence="6" type="ORF">ACFQHW_02960</name>
</gene>
<dbReference type="InterPro" id="IPR015422">
    <property type="entry name" value="PyrdxlP-dep_Trfase_small"/>
</dbReference>
<dbReference type="Gene3D" id="3.90.1150.10">
    <property type="entry name" value="Aspartate Aminotransferase, domain 1"/>
    <property type="match status" value="1"/>
</dbReference>
<dbReference type="CDD" id="cd00609">
    <property type="entry name" value="AAT_like"/>
    <property type="match status" value="1"/>
</dbReference>
<evidence type="ECO:0000313" key="7">
    <source>
        <dbReference type="Proteomes" id="UP001596310"/>
    </source>
</evidence>
<evidence type="ECO:0000313" key="6">
    <source>
        <dbReference type="EMBL" id="MFC6314525.1"/>
    </source>
</evidence>
<dbReference type="PANTHER" id="PTHR42790:SF19">
    <property type="entry name" value="KYNURENINE_ALPHA-AMINOADIPATE AMINOTRANSFERASE, MITOCHONDRIAL"/>
    <property type="match status" value="1"/>
</dbReference>
<keyword evidence="3" id="KW-0808">Transferase</keyword>
<evidence type="ECO:0000256" key="3">
    <source>
        <dbReference type="ARBA" id="ARBA00022679"/>
    </source>
</evidence>
<organism evidence="6 7">
    <name type="scientific">Lapidilactobacillus achengensis</name>
    <dbReference type="NCBI Taxonomy" id="2486000"/>
    <lineage>
        <taxon>Bacteria</taxon>
        <taxon>Bacillati</taxon>
        <taxon>Bacillota</taxon>
        <taxon>Bacilli</taxon>
        <taxon>Lactobacillales</taxon>
        <taxon>Lactobacillaceae</taxon>
        <taxon>Lapidilactobacillus</taxon>
    </lineage>
</organism>
<dbReference type="Gene3D" id="3.40.640.10">
    <property type="entry name" value="Type I PLP-dependent aspartate aminotransferase-like (Major domain)"/>
    <property type="match status" value="1"/>
</dbReference>
<reference evidence="7" key="1">
    <citation type="journal article" date="2019" name="Int. J. Syst. Evol. Microbiol.">
        <title>The Global Catalogue of Microorganisms (GCM) 10K type strain sequencing project: providing services to taxonomists for standard genome sequencing and annotation.</title>
        <authorList>
            <consortium name="The Broad Institute Genomics Platform"/>
            <consortium name="The Broad Institute Genome Sequencing Center for Infectious Disease"/>
            <person name="Wu L."/>
            <person name="Ma J."/>
        </authorList>
    </citation>
    <scope>NUCLEOTIDE SEQUENCE [LARGE SCALE GENOMIC DNA]</scope>
    <source>
        <strain evidence="7">CCM 8897</strain>
    </source>
</reference>
<name>A0ABW1UKQ4_9LACO</name>
<comment type="cofactor">
    <cofactor evidence="1">
        <name>pyridoxal 5'-phosphate</name>
        <dbReference type="ChEBI" id="CHEBI:597326"/>
    </cofactor>
</comment>
<dbReference type="SUPFAM" id="SSF53383">
    <property type="entry name" value="PLP-dependent transferases"/>
    <property type="match status" value="1"/>
</dbReference>
<dbReference type="InterPro" id="IPR050859">
    <property type="entry name" value="Class-I_PLP-dep_aminotransf"/>
</dbReference>
<accession>A0ABW1UKQ4</accession>
<evidence type="ECO:0000256" key="1">
    <source>
        <dbReference type="ARBA" id="ARBA00001933"/>
    </source>
</evidence>
<dbReference type="InterPro" id="IPR015421">
    <property type="entry name" value="PyrdxlP-dep_Trfase_major"/>
</dbReference>
<evidence type="ECO:0000256" key="4">
    <source>
        <dbReference type="ARBA" id="ARBA00022898"/>
    </source>
</evidence>
<evidence type="ECO:0000259" key="5">
    <source>
        <dbReference type="Pfam" id="PF00155"/>
    </source>
</evidence>
<dbReference type="InterPro" id="IPR004839">
    <property type="entry name" value="Aminotransferase_I/II_large"/>
</dbReference>
<keyword evidence="4" id="KW-0663">Pyridoxal phosphate</keyword>